<dbReference type="GO" id="GO:0006355">
    <property type="term" value="P:regulation of DNA-templated transcription"/>
    <property type="evidence" value="ECO:0007669"/>
    <property type="project" value="InterPro"/>
</dbReference>
<dbReference type="Proteomes" id="UP000295443">
    <property type="component" value="Unassembled WGS sequence"/>
</dbReference>
<dbReference type="AlphaFoldDB" id="A0A4R1BIR6"/>
<keyword evidence="3" id="KW-0238">DNA-binding</keyword>
<dbReference type="OrthoDB" id="9816469at2"/>
<dbReference type="PROSITE" id="PS50110">
    <property type="entry name" value="RESPONSE_REGULATORY"/>
    <property type="match status" value="1"/>
</dbReference>
<evidence type="ECO:0000256" key="4">
    <source>
        <dbReference type="ARBA" id="ARBA00023163"/>
    </source>
</evidence>
<accession>A0A4R1BIR6</accession>
<dbReference type="PROSITE" id="PS50043">
    <property type="entry name" value="HTH_LUXR_2"/>
    <property type="match status" value="1"/>
</dbReference>
<keyword evidence="9" id="KW-1185">Reference proteome</keyword>
<dbReference type="PRINTS" id="PR00038">
    <property type="entry name" value="HTHLUXR"/>
</dbReference>
<feature type="domain" description="HTH luxR-type" evidence="6">
    <location>
        <begin position="142"/>
        <end position="207"/>
    </location>
</feature>
<evidence type="ECO:0000256" key="3">
    <source>
        <dbReference type="ARBA" id="ARBA00023125"/>
    </source>
</evidence>
<dbReference type="EMBL" id="SJZB01000014">
    <property type="protein sequence ID" value="TCJ17186.1"/>
    <property type="molecule type" value="Genomic_DNA"/>
</dbReference>
<dbReference type="SMART" id="SM00448">
    <property type="entry name" value="REC"/>
    <property type="match status" value="1"/>
</dbReference>
<dbReference type="InterPro" id="IPR011006">
    <property type="entry name" value="CheY-like_superfamily"/>
</dbReference>
<feature type="domain" description="Response regulatory" evidence="7">
    <location>
        <begin position="4"/>
        <end position="120"/>
    </location>
</feature>
<protein>
    <submittedName>
        <fullName evidence="8">Response regulator transcription factor</fullName>
    </submittedName>
</protein>
<dbReference type="InterPro" id="IPR058245">
    <property type="entry name" value="NreC/VraR/RcsB-like_REC"/>
</dbReference>
<dbReference type="Pfam" id="PF00196">
    <property type="entry name" value="GerE"/>
    <property type="match status" value="1"/>
</dbReference>
<dbReference type="InterPro" id="IPR039420">
    <property type="entry name" value="WalR-like"/>
</dbReference>
<dbReference type="CDD" id="cd17535">
    <property type="entry name" value="REC_NarL-like"/>
    <property type="match status" value="1"/>
</dbReference>
<dbReference type="InterPro" id="IPR000792">
    <property type="entry name" value="Tscrpt_reg_LuxR_C"/>
</dbReference>
<dbReference type="SUPFAM" id="SSF52172">
    <property type="entry name" value="CheY-like"/>
    <property type="match status" value="1"/>
</dbReference>
<proteinExistence type="predicted"/>
<evidence type="ECO:0000313" key="8">
    <source>
        <dbReference type="EMBL" id="TCJ17186.1"/>
    </source>
</evidence>
<dbReference type="InterPro" id="IPR016032">
    <property type="entry name" value="Sig_transdc_resp-reg_C-effctor"/>
</dbReference>
<evidence type="ECO:0000313" key="9">
    <source>
        <dbReference type="Proteomes" id="UP000295443"/>
    </source>
</evidence>
<dbReference type="GO" id="GO:0003677">
    <property type="term" value="F:DNA binding"/>
    <property type="evidence" value="ECO:0007669"/>
    <property type="project" value="UniProtKB-KW"/>
</dbReference>
<evidence type="ECO:0000256" key="2">
    <source>
        <dbReference type="ARBA" id="ARBA00023015"/>
    </source>
</evidence>
<dbReference type="PANTHER" id="PTHR43214">
    <property type="entry name" value="TWO-COMPONENT RESPONSE REGULATOR"/>
    <property type="match status" value="1"/>
</dbReference>
<evidence type="ECO:0000259" key="6">
    <source>
        <dbReference type="PROSITE" id="PS50043"/>
    </source>
</evidence>
<organism evidence="8 9">
    <name type="scientific">Parasulfuritortus cantonensis</name>
    <dbReference type="NCBI Taxonomy" id="2528202"/>
    <lineage>
        <taxon>Bacteria</taxon>
        <taxon>Pseudomonadati</taxon>
        <taxon>Pseudomonadota</taxon>
        <taxon>Betaproteobacteria</taxon>
        <taxon>Nitrosomonadales</taxon>
        <taxon>Thiobacillaceae</taxon>
        <taxon>Parasulfuritortus</taxon>
    </lineage>
</organism>
<feature type="modified residue" description="4-aspartylphosphate" evidence="5">
    <location>
        <position position="55"/>
    </location>
</feature>
<reference evidence="8 9" key="1">
    <citation type="submission" date="2019-03" db="EMBL/GenBank/DDBJ databases">
        <title>Genome sequence of Thiobacillaceae bacterium LSR1, a sulfur-oxidizing bacterium isolated from freshwater sediment.</title>
        <authorList>
            <person name="Li S."/>
        </authorList>
    </citation>
    <scope>NUCLEOTIDE SEQUENCE [LARGE SCALE GENOMIC DNA]</scope>
    <source>
        <strain evidence="8 9">LSR1</strain>
    </source>
</reference>
<dbReference type="SMART" id="SM00421">
    <property type="entry name" value="HTH_LUXR"/>
    <property type="match status" value="1"/>
</dbReference>
<keyword evidence="2" id="KW-0805">Transcription regulation</keyword>
<evidence type="ECO:0000256" key="5">
    <source>
        <dbReference type="PROSITE-ProRule" id="PRU00169"/>
    </source>
</evidence>
<dbReference type="InterPro" id="IPR001789">
    <property type="entry name" value="Sig_transdc_resp-reg_receiver"/>
</dbReference>
<keyword evidence="1 5" id="KW-0597">Phosphoprotein</keyword>
<name>A0A4R1BIR6_9PROT</name>
<evidence type="ECO:0000256" key="1">
    <source>
        <dbReference type="ARBA" id="ARBA00022553"/>
    </source>
</evidence>
<dbReference type="RefSeq" id="WP_131445069.1">
    <property type="nucleotide sequence ID" value="NZ_SJZB01000014.1"/>
</dbReference>
<evidence type="ECO:0000259" key="7">
    <source>
        <dbReference type="PROSITE" id="PS50110"/>
    </source>
</evidence>
<dbReference type="CDD" id="cd06170">
    <property type="entry name" value="LuxR_C_like"/>
    <property type="match status" value="1"/>
</dbReference>
<dbReference type="PANTHER" id="PTHR43214:SF41">
    <property type="entry name" value="NITRATE_NITRITE RESPONSE REGULATOR PROTEIN NARP"/>
    <property type="match status" value="1"/>
</dbReference>
<dbReference type="SUPFAM" id="SSF46894">
    <property type="entry name" value="C-terminal effector domain of the bipartite response regulators"/>
    <property type="match status" value="1"/>
</dbReference>
<keyword evidence="4" id="KW-0804">Transcription</keyword>
<dbReference type="Pfam" id="PF00072">
    <property type="entry name" value="Response_reg"/>
    <property type="match status" value="1"/>
</dbReference>
<dbReference type="GO" id="GO:0000160">
    <property type="term" value="P:phosphorelay signal transduction system"/>
    <property type="evidence" value="ECO:0007669"/>
    <property type="project" value="InterPro"/>
</dbReference>
<comment type="caution">
    <text evidence="8">The sequence shown here is derived from an EMBL/GenBank/DDBJ whole genome shotgun (WGS) entry which is preliminary data.</text>
</comment>
<gene>
    <name evidence="8" type="ORF">EZJ19_04335</name>
</gene>
<sequence length="211" mass="22886">MTVCIAIADDHKLVRAGLAMLIREIPGYEVVAEAGDGQEALEQALALRPDLILLDIQMPRLSGLDCLARLRAALPDTKVLMLSMHANEEHVRRALELGALGYLLKDATPTELELALRTVLSGNVWLSAVISPHVLGKAAAPAAGREAELTPRQQVVLKRLAEGASVKEIAYELDLSVKTVETYRAQIMERLGLGDLPALVRYAIRNGITQL</sequence>
<dbReference type="Gene3D" id="3.40.50.2300">
    <property type="match status" value="1"/>
</dbReference>